<dbReference type="Proteomes" id="UP000006038">
    <property type="component" value="Chromosome 6"/>
</dbReference>
<dbReference type="AlphaFoldDB" id="J3MEC0"/>
<proteinExistence type="predicted"/>
<dbReference type="EnsemblPlants" id="OB06G23640.1">
    <property type="protein sequence ID" value="OB06G23640.1"/>
    <property type="gene ID" value="OB06G23640"/>
</dbReference>
<keyword evidence="3" id="KW-1185">Reference proteome</keyword>
<keyword evidence="1" id="KW-0472">Membrane</keyword>
<evidence type="ECO:0000256" key="1">
    <source>
        <dbReference type="SAM" id="Phobius"/>
    </source>
</evidence>
<feature type="transmembrane region" description="Helical" evidence="1">
    <location>
        <begin position="78"/>
        <end position="101"/>
    </location>
</feature>
<reference evidence="2" key="2">
    <citation type="submission" date="2013-04" db="UniProtKB">
        <authorList>
            <consortium name="EnsemblPlants"/>
        </authorList>
    </citation>
    <scope>IDENTIFICATION</scope>
</reference>
<protein>
    <submittedName>
        <fullName evidence="2">Uncharacterized protein</fullName>
    </submittedName>
</protein>
<evidence type="ECO:0000313" key="3">
    <source>
        <dbReference type="Proteomes" id="UP000006038"/>
    </source>
</evidence>
<sequence>MTRCGKKAIGNPANSLLCFCSTCLLLLPRDGRLLMGSASATAYGDLWRERGEREEEGRAPVSGMRSRGHRLLTGRCPAFQVLTTVTAALLLAAVSGCSSLLV</sequence>
<keyword evidence="1" id="KW-1133">Transmembrane helix</keyword>
<reference evidence="2" key="1">
    <citation type="journal article" date="2013" name="Nat. Commun.">
        <title>Whole-genome sequencing of Oryza brachyantha reveals mechanisms underlying Oryza genome evolution.</title>
        <authorList>
            <person name="Chen J."/>
            <person name="Huang Q."/>
            <person name="Gao D."/>
            <person name="Wang J."/>
            <person name="Lang Y."/>
            <person name="Liu T."/>
            <person name="Li B."/>
            <person name="Bai Z."/>
            <person name="Luis Goicoechea J."/>
            <person name="Liang C."/>
            <person name="Chen C."/>
            <person name="Zhang W."/>
            <person name="Sun S."/>
            <person name="Liao Y."/>
            <person name="Zhang X."/>
            <person name="Yang L."/>
            <person name="Song C."/>
            <person name="Wang M."/>
            <person name="Shi J."/>
            <person name="Liu G."/>
            <person name="Liu J."/>
            <person name="Zhou H."/>
            <person name="Zhou W."/>
            <person name="Yu Q."/>
            <person name="An N."/>
            <person name="Chen Y."/>
            <person name="Cai Q."/>
            <person name="Wang B."/>
            <person name="Liu B."/>
            <person name="Min J."/>
            <person name="Huang Y."/>
            <person name="Wu H."/>
            <person name="Li Z."/>
            <person name="Zhang Y."/>
            <person name="Yin Y."/>
            <person name="Song W."/>
            <person name="Jiang J."/>
            <person name="Jackson S.A."/>
            <person name="Wing R.A."/>
            <person name="Wang J."/>
            <person name="Chen M."/>
        </authorList>
    </citation>
    <scope>NUCLEOTIDE SEQUENCE [LARGE SCALE GENOMIC DNA]</scope>
    <source>
        <strain evidence="2">cv. IRGC 101232</strain>
    </source>
</reference>
<organism evidence="2">
    <name type="scientific">Oryza brachyantha</name>
    <name type="common">malo sina</name>
    <dbReference type="NCBI Taxonomy" id="4533"/>
    <lineage>
        <taxon>Eukaryota</taxon>
        <taxon>Viridiplantae</taxon>
        <taxon>Streptophyta</taxon>
        <taxon>Embryophyta</taxon>
        <taxon>Tracheophyta</taxon>
        <taxon>Spermatophyta</taxon>
        <taxon>Magnoliopsida</taxon>
        <taxon>Liliopsida</taxon>
        <taxon>Poales</taxon>
        <taxon>Poaceae</taxon>
        <taxon>BOP clade</taxon>
        <taxon>Oryzoideae</taxon>
        <taxon>Oryzeae</taxon>
        <taxon>Oryzinae</taxon>
        <taxon>Oryza</taxon>
    </lineage>
</organism>
<accession>J3MEC0</accession>
<dbReference type="HOGENOM" id="CLU_2281790_0_0_1"/>
<name>J3MEC0_ORYBR</name>
<evidence type="ECO:0000313" key="2">
    <source>
        <dbReference type="EnsemblPlants" id="OB06G23640.1"/>
    </source>
</evidence>
<keyword evidence="1" id="KW-0812">Transmembrane</keyword>
<dbReference type="Gramene" id="OB06G23640.1">
    <property type="protein sequence ID" value="OB06G23640.1"/>
    <property type="gene ID" value="OB06G23640"/>
</dbReference>